<organism evidence="2 3">
    <name type="scientific">Arthrobacter ginkgonis</name>
    <dbReference type="NCBI Taxonomy" id="1630594"/>
    <lineage>
        <taxon>Bacteria</taxon>
        <taxon>Bacillati</taxon>
        <taxon>Actinomycetota</taxon>
        <taxon>Actinomycetes</taxon>
        <taxon>Micrococcales</taxon>
        <taxon>Micrococcaceae</taxon>
        <taxon>Arthrobacter</taxon>
    </lineage>
</organism>
<accession>A0ABP7CWX0</accession>
<proteinExistence type="predicted"/>
<dbReference type="SUPFAM" id="SSF54909">
    <property type="entry name" value="Dimeric alpha+beta barrel"/>
    <property type="match status" value="1"/>
</dbReference>
<keyword evidence="3" id="KW-1185">Reference proteome</keyword>
<dbReference type="InterPro" id="IPR009799">
    <property type="entry name" value="EthD_dom"/>
</dbReference>
<name>A0ABP7CWX0_9MICC</name>
<dbReference type="InterPro" id="IPR011008">
    <property type="entry name" value="Dimeric_a/b-barrel"/>
</dbReference>
<gene>
    <name evidence="2" type="ORF">GCM10023081_36510</name>
</gene>
<protein>
    <recommendedName>
        <fullName evidence="1">EthD domain-containing protein</fullName>
    </recommendedName>
</protein>
<comment type="caution">
    <text evidence="2">The sequence shown here is derived from an EMBL/GenBank/DDBJ whole genome shotgun (WGS) entry which is preliminary data.</text>
</comment>
<evidence type="ECO:0000313" key="3">
    <source>
        <dbReference type="Proteomes" id="UP001500752"/>
    </source>
</evidence>
<sequence>MTVSFRTKRVWIFREPVREADLQALADELTASGLAEQCAVDLVVPGSFEAGPATASVDEITALFHAYGVPQNLSREGTWTGLLQGMDTYSVAERTVFDRSRPSKPGQPAAGPLRLGTQRRLAALSGEQFRNHWWNSHAPKVTRHMPGVVRYTQSYVLSCSPGAVEMDGWYESLLRSPQSLTTDLFDSDEGKRIMDLDGEAMVDSARTERASMRRLQFFPEPAYLERSLRERSR</sequence>
<reference evidence="3" key="1">
    <citation type="journal article" date="2019" name="Int. J. Syst. Evol. Microbiol.">
        <title>The Global Catalogue of Microorganisms (GCM) 10K type strain sequencing project: providing services to taxonomists for standard genome sequencing and annotation.</title>
        <authorList>
            <consortium name="The Broad Institute Genomics Platform"/>
            <consortium name="The Broad Institute Genome Sequencing Center for Infectious Disease"/>
            <person name="Wu L."/>
            <person name="Ma J."/>
        </authorList>
    </citation>
    <scope>NUCLEOTIDE SEQUENCE [LARGE SCALE GENOMIC DNA]</scope>
    <source>
        <strain evidence="3">JCM 30742</strain>
    </source>
</reference>
<dbReference type="EMBL" id="BAABEO010000024">
    <property type="protein sequence ID" value="GAA3696066.1"/>
    <property type="molecule type" value="Genomic_DNA"/>
</dbReference>
<evidence type="ECO:0000259" key="1">
    <source>
        <dbReference type="Pfam" id="PF07110"/>
    </source>
</evidence>
<evidence type="ECO:0000313" key="2">
    <source>
        <dbReference type="EMBL" id="GAA3696066.1"/>
    </source>
</evidence>
<dbReference type="Gene3D" id="3.30.70.100">
    <property type="match status" value="1"/>
</dbReference>
<dbReference type="Pfam" id="PF07110">
    <property type="entry name" value="EthD"/>
    <property type="match status" value="1"/>
</dbReference>
<dbReference type="Proteomes" id="UP001500752">
    <property type="component" value="Unassembled WGS sequence"/>
</dbReference>
<feature type="domain" description="EthD" evidence="1">
    <location>
        <begin position="124"/>
        <end position="164"/>
    </location>
</feature>